<evidence type="ECO:0000313" key="4">
    <source>
        <dbReference type="EMBL" id="PWR72366.1"/>
    </source>
</evidence>
<protein>
    <submittedName>
        <fullName evidence="4">V-type ATP synthase subunit F</fullName>
    </submittedName>
</protein>
<comment type="caution">
    <text evidence="4">The sequence shown here is derived from an EMBL/GenBank/DDBJ whole genome shotgun (WGS) entry which is preliminary data.</text>
</comment>
<dbReference type="Proteomes" id="UP000245934">
    <property type="component" value="Unassembled WGS sequence"/>
</dbReference>
<evidence type="ECO:0000256" key="3">
    <source>
        <dbReference type="ARBA" id="ARBA00023065"/>
    </source>
</evidence>
<keyword evidence="3" id="KW-0406">Ion transport</keyword>
<gene>
    <name evidence="4" type="ORF">DLD82_12305</name>
</gene>
<dbReference type="InterPro" id="IPR008218">
    <property type="entry name" value="ATPase_V1-cplx_f_g_su"/>
</dbReference>
<accession>A0A2V2N3R8</accession>
<dbReference type="OrthoDB" id="24971at2157"/>
<dbReference type="InterPro" id="IPR036906">
    <property type="entry name" value="ATPase_V1_fsu_sf"/>
</dbReference>
<evidence type="ECO:0000256" key="2">
    <source>
        <dbReference type="ARBA" id="ARBA00022448"/>
    </source>
</evidence>
<evidence type="ECO:0000256" key="1">
    <source>
        <dbReference type="ARBA" id="ARBA00010148"/>
    </source>
</evidence>
<dbReference type="Pfam" id="PF01990">
    <property type="entry name" value="ATP-synt_F"/>
    <property type="match status" value="1"/>
</dbReference>
<name>A0A2V2N3R8_9EURY</name>
<dbReference type="GO" id="GO:0046961">
    <property type="term" value="F:proton-transporting ATPase activity, rotational mechanism"/>
    <property type="evidence" value="ECO:0007669"/>
    <property type="project" value="InterPro"/>
</dbReference>
<keyword evidence="2" id="KW-0813">Transport</keyword>
<dbReference type="EMBL" id="QGMZ01000027">
    <property type="protein sequence ID" value="PWR72366.1"/>
    <property type="molecule type" value="Genomic_DNA"/>
</dbReference>
<dbReference type="RefSeq" id="WP_109941425.1">
    <property type="nucleotide sequence ID" value="NZ_CP176366.1"/>
</dbReference>
<organism evidence="4 5">
    <name type="scientific">Methanospirillum stamsii</name>
    <dbReference type="NCBI Taxonomy" id="1277351"/>
    <lineage>
        <taxon>Archaea</taxon>
        <taxon>Methanobacteriati</taxon>
        <taxon>Methanobacteriota</taxon>
        <taxon>Stenosarchaea group</taxon>
        <taxon>Methanomicrobia</taxon>
        <taxon>Methanomicrobiales</taxon>
        <taxon>Methanospirillaceae</taxon>
        <taxon>Methanospirillum</taxon>
    </lineage>
</organism>
<evidence type="ECO:0000313" key="5">
    <source>
        <dbReference type="Proteomes" id="UP000245934"/>
    </source>
</evidence>
<sequence length="106" mass="11885">MFKVVVITDPESATGFRLAGSDVLEAEDSYEASQVLSSLLHEEETGIIAIREDFLANLDKSLYEQVERCYHPVIIPIPAPRKGDEVSGYVERLLRRAIGYNVVMRS</sequence>
<reference evidence="4 5" key="1">
    <citation type="submission" date="2018-05" db="EMBL/GenBank/DDBJ databases">
        <title>Draft genome of Methanospirillum stamsii Pt1.</title>
        <authorList>
            <person name="Dueholm M.S."/>
            <person name="Nielsen P.H."/>
            <person name="Bakmann L.F."/>
            <person name="Otzen D.E."/>
        </authorList>
    </citation>
    <scope>NUCLEOTIDE SEQUENCE [LARGE SCALE GENOMIC DNA]</scope>
    <source>
        <strain evidence="4 5">Pt1</strain>
    </source>
</reference>
<dbReference type="AlphaFoldDB" id="A0A2V2N3R8"/>
<comment type="similarity">
    <text evidence="1">Belongs to the V-ATPase F subunit family.</text>
</comment>
<dbReference type="Gene3D" id="3.40.50.10580">
    <property type="entry name" value="ATPase, V1 complex, subunit F"/>
    <property type="match status" value="1"/>
</dbReference>
<dbReference type="SUPFAM" id="SSF159468">
    <property type="entry name" value="AtpF-like"/>
    <property type="match status" value="1"/>
</dbReference>
<dbReference type="GeneID" id="97608282"/>
<proteinExistence type="inferred from homology"/>
<keyword evidence="5" id="KW-1185">Reference proteome</keyword>